<feature type="transmembrane region" description="Helical" evidence="1">
    <location>
        <begin position="384"/>
        <end position="402"/>
    </location>
</feature>
<feature type="transmembrane region" description="Helical" evidence="1">
    <location>
        <begin position="304"/>
        <end position="321"/>
    </location>
</feature>
<evidence type="ECO:0000313" key="3">
    <source>
        <dbReference type="EMBL" id="MBP1992848.1"/>
    </source>
</evidence>
<dbReference type="InterPro" id="IPR006675">
    <property type="entry name" value="HDIG_dom"/>
</dbReference>
<dbReference type="RefSeq" id="WP_209974195.1">
    <property type="nucleotide sequence ID" value="NZ_JAGGLB010000015.1"/>
</dbReference>
<evidence type="ECO:0000256" key="1">
    <source>
        <dbReference type="SAM" id="Phobius"/>
    </source>
</evidence>
<feature type="transmembrane region" description="Helical" evidence="1">
    <location>
        <begin position="469"/>
        <end position="498"/>
    </location>
</feature>
<reference evidence="3 4" key="1">
    <citation type="submission" date="2021-03" db="EMBL/GenBank/DDBJ databases">
        <title>Genomic Encyclopedia of Type Strains, Phase IV (KMG-IV): sequencing the most valuable type-strain genomes for metagenomic binning, comparative biology and taxonomic classification.</title>
        <authorList>
            <person name="Goeker M."/>
        </authorList>
    </citation>
    <scope>NUCLEOTIDE SEQUENCE [LARGE SCALE GENOMIC DNA]</scope>
    <source>
        <strain evidence="3 4">DSM 26048</strain>
    </source>
</reference>
<dbReference type="SMART" id="SM00471">
    <property type="entry name" value="HDc"/>
    <property type="match status" value="1"/>
</dbReference>
<keyword evidence="1" id="KW-1133">Transmembrane helix</keyword>
<organism evidence="3 4">
    <name type="scientific">Paenibacillus eucommiae</name>
    <dbReference type="NCBI Taxonomy" id="1355755"/>
    <lineage>
        <taxon>Bacteria</taxon>
        <taxon>Bacillati</taxon>
        <taxon>Bacillota</taxon>
        <taxon>Bacilli</taxon>
        <taxon>Bacillales</taxon>
        <taxon>Paenibacillaceae</taxon>
        <taxon>Paenibacillus</taxon>
    </lineage>
</organism>
<dbReference type="NCBIfam" id="TIGR00277">
    <property type="entry name" value="HDIG"/>
    <property type="match status" value="1"/>
</dbReference>
<gene>
    <name evidence="3" type="ORF">J2Z66_004461</name>
</gene>
<proteinExistence type="predicted"/>
<dbReference type="Pfam" id="PF07698">
    <property type="entry name" value="7TM-7TMR_HD"/>
    <property type="match status" value="1"/>
</dbReference>
<sequence length="742" mass="83511">MNKDEVKAKGKIHEQLIGWKYSAWARLLLFLLLALVVYFALHTKLVPQVYDIQLGARSEKTIYAPSQTENTVETAKAREEAAKKVLPVYRIVNLKNDAMVDSIFDRLTQINSDAEVKTEDKVSIFQKVIPQLVTDVENQAIKALRDSGQYNEDLFEEIKKRLEEQQYRVPEEVYFKLPRLTTADLAAMHPVTKGIVSKLINDPILDAQEARAKVAELVNTSDLTKNTTREMVQELVRVVLTPNKFFDQKGTDDARTDARESANIVYINKNDVLVNQGEMITEELYQRLDKLELLKDKANHLPQFGLMVLSVLLPFLLFMFVRQSALPIQSNNTQLIMLILIFTINVVGMKIITLGQNLDYPYIGYLAPVAMGSILIAILLDTQLAFISSVLFAILSSIIFNLEQEQLFDFRYGLVTLVVCFMAVFTIQRASQRSTILKAGFVISLFGLLTITSILLLEGQISHKEALLSLVFAATGGLMTAVFVIGLLPFFEVAFGILSPLKMVELSNPNHPLLRKLLTETPGTYHHSVMVGNLSEAAAESIGANGLLCRVGSYYHDIGKTKRPMYFIENQTNIENPHDRIDPNLSTSIITAHPRDGVEMLKEHKIPKAIRDIAEQHHGTTLLHYFYHKAIKQAEEENTSKEFREEDFRYPGPKAQGKEAAIVGIADSVEAAVRSLRNPTLEQIDSMVHKIIKSRLDDGQFNECDLTLKELDIIAKTLNETLLGIFHSRIEYPGELAPKKTS</sequence>
<dbReference type="Pfam" id="PF01966">
    <property type="entry name" value="HD"/>
    <property type="match status" value="1"/>
</dbReference>
<dbReference type="PANTHER" id="PTHR36442:SF1">
    <property type="entry name" value="CYCLIC-DI-AMP PHOSPHODIESTERASE PGPH"/>
    <property type="match status" value="1"/>
</dbReference>
<protein>
    <submittedName>
        <fullName evidence="3">Nucleotidyltransferase with HDIG domain</fullName>
    </submittedName>
</protein>
<dbReference type="Proteomes" id="UP001519287">
    <property type="component" value="Unassembled WGS sequence"/>
</dbReference>
<dbReference type="Gene3D" id="1.10.3210.10">
    <property type="entry name" value="Hypothetical protein af1432"/>
    <property type="match status" value="1"/>
</dbReference>
<feature type="transmembrane region" description="Helical" evidence="1">
    <location>
        <begin position="408"/>
        <end position="427"/>
    </location>
</feature>
<comment type="caution">
    <text evidence="3">The sequence shown here is derived from an EMBL/GenBank/DDBJ whole genome shotgun (WGS) entry which is preliminary data.</text>
</comment>
<dbReference type="EMBL" id="JAGGLB010000015">
    <property type="protein sequence ID" value="MBP1992848.1"/>
    <property type="molecule type" value="Genomic_DNA"/>
</dbReference>
<feature type="transmembrane region" description="Helical" evidence="1">
    <location>
        <begin position="333"/>
        <end position="354"/>
    </location>
</feature>
<keyword evidence="4" id="KW-1185">Reference proteome</keyword>
<accession>A0ABS4IZ70</accession>
<feature type="domain" description="HD/PDEase" evidence="2">
    <location>
        <begin position="520"/>
        <end position="681"/>
    </location>
</feature>
<dbReference type="InterPro" id="IPR003607">
    <property type="entry name" value="HD/PDEase_dom"/>
</dbReference>
<evidence type="ECO:0000313" key="4">
    <source>
        <dbReference type="Proteomes" id="UP001519287"/>
    </source>
</evidence>
<feature type="transmembrane region" description="Helical" evidence="1">
    <location>
        <begin position="439"/>
        <end position="457"/>
    </location>
</feature>
<dbReference type="InterPro" id="IPR011621">
    <property type="entry name" value="Metal-dep_PHydrolase_7TM_intra"/>
</dbReference>
<dbReference type="SUPFAM" id="SSF109604">
    <property type="entry name" value="HD-domain/PDEase-like"/>
    <property type="match status" value="1"/>
</dbReference>
<name>A0ABS4IZ70_9BACL</name>
<feature type="transmembrane region" description="Helical" evidence="1">
    <location>
        <begin position="21"/>
        <end position="41"/>
    </location>
</feature>
<keyword evidence="1" id="KW-0472">Membrane</keyword>
<keyword evidence="1" id="KW-0812">Transmembrane</keyword>
<dbReference type="Pfam" id="PF07697">
    <property type="entry name" value="7TMR-HDED"/>
    <property type="match status" value="1"/>
</dbReference>
<dbReference type="CDD" id="cd00077">
    <property type="entry name" value="HDc"/>
    <property type="match status" value="1"/>
</dbReference>
<evidence type="ECO:0000259" key="2">
    <source>
        <dbReference type="SMART" id="SM00471"/>
    </source>
</evidence>
<dbReference type="InterPro" id="IPR006674">
    <property type="entry name" value="HD_domain"/>
</dbReference>
<dbReference type="InterPro" id="IPR011624">
    <property type="entry name" value="Metal-dep_PHydrolase_7TM_extra"/>
</dbReference>
<dbReference type="PANTHER" id="PTHR36442">
    <property type="entry name" value="CYCLIC-DI-AMP PHOSPHODIESTERASE PGPH"/>
    <property type="match status" value="1"/>
</dbReference>
<dbReference type="InterPro" id="IPR052722">
    <property type="entry name" value="PgpH_phosphodiesterase"/>
</dbReference>